<feature type="region of interest" description="Disordered" evidence="1">
    <location>
        <begin position="105"/>
        <end position="126"/>
    </location>
</feature>
<protein>
    <submittedName>
        <fullName evidence="2">Uncharacterized protein</fullName>
    </submittedName>
</protein>
<dbReference type="ExpressionAtlas" id="B4FIJ7">
    <property type="expression patterns" value="baseline and differential"/>
</dbReference>
<dbReference type="InterPro" id="IPR021916">
    <property type="entry name" value="DUF3527"/>
</dbReference>
<dbReference type="EMBL" id="BT036935">
    <property type="protein sequence ID" value="ACF81940.1"/>
    <property type="molecule type" value="mRNA"/>
</dbReference>
<name>B4FIJ7_MAIZE</name>
<dbReference type="PANTHER" id="PTHR31390">
    <property type="entry name" value="EXPRESSED PROTEIN"/>
    <property type="match status" value="1"/>
</dbReference>
<dbReference type="PANTHER" id="PTHR31390:SF12">
    <property type="entry name" value="PUTATIVE (DUF3527)-RELATED"/>
    <property type="match status" value="1"/>
</dbReference>
<dbReference type="Pfam" id="PF12043">
    <property type="entry name" value="DUF3527"/>
    <property type="match status" value="1"/>
</dbReference>
<organism evidence="2">
    <name type="scientific">Zea mays</name>
    <name type="common">Maize</name>
    <dbReference type="NCBI Taxonomy" id="4577"/>
    <lineage>
        <taxon>Eukaryota</taxon>
        <taxon>Viridiplantae</taxon>
        <taxon>Streptophyta</taxon>
        <taxon>Embryophyta</taxon>
        <taxon>Tracheophyta</taxon>
        <taxon>Spermatophyta</taxon>
        <taxon>Magnoliopsida</taxon>
        <taxon>Liliopsida</taxon>
        <taxon>Poales</taxon>
        <taxon>Poaceae</taxon>
        <taxon>PACMAD clade</taxon>
        <taxon>Panicoideae</taxon>
        <taxon>Andropogonodae</taxon>
        <taxon>Andropogoneae</taxon>
        <taxon>Tripsacinae</taxon>
        <taxon>Zea</taxon>
    </lineage>
</organism>
<sequence length="126" mass="13726">MLSVLTDAAEENDAVQANQAKDGSQRFELLAQGGSREDRHAFSMTSFKEGLYTVEFRSSIALLQAFAMCIVMLHGRYPDRLQVGSQAAQEHDLLAGHEVKAMVASQGRAPTSYVPHRPPLSPVGRA</sequence>
<accession>B4FIJ7</accession>
<dbReference type="AlphaFoldDB" id="B4FIJ7"/>
<reference evidence="2" key="1">
    <citation type="journal article" date="2009" name="PLoS Genet.">
        <title>Sequencing, mapping, and analysis of 27,455 maize full-length cDNAs.</title>
        <authorList>
            <person name="Soderlund C."/>
            <person name="Descour A."/>
            <person name="Kudrna D."/>
            <person name="Bomhoff M."/>
            <person name="Boyd L."/>
            <person name="Currie J."/>
            <person name="Angelova A."/>
            <person name="Collura K."/>
            <person name="Wissotski M."/>
            <person name="Ashley E."/>
            <person name="Morrow D."/>
            <person name="Fernandes J."/>
            <person name="Walbot V."/>
            <person name="Yu Y."/>
        </authorList>
    </citation>
    <scope>NUCLEOTIDE SEQUENCE</scope>
    <source>
        <strain evidence="2">B73</strain>
    </source>
</reference>
<feature type="compositionally biased region" description="Pro residues" evidence="1">
    <location>
        <begin position="116"/>
        <end position="126"/>
    </location>
</feature>
<evidence type="ECO:0000256" key="1">
    <source>
        <dbReference type="SAM" id="MobiDB-lite"/>
    </source>
</evidence>
<evidence type="ECO:0000313" key="2">
    <source>
        <dbReference type="EMBL" id="ACF81940.1"/>
    </source>
</evidence>
<proteinExistence type="evidence at transcript level"/>